<name>A0ABZ0P9Z3_9BACT</name>
<reference evidence="1" key="1">
    <citation type="submission" date="2023-11" db="EMBL/GenBank/DDBJ databases">
        <title>Completed genome sequence of Mycoplasma equirhinis type strain M432/72.</title>
        <authorList>
            <person name="Spergser J."/>
        </authorList>
    </citation>
    <scope>NUCLEOTIDE SEQUENCE [LARGE SCALE GENOMIC DNA]</scope>
    <source>
        <strain evidence="1">M432/72</strain>
    </source>
</reference>
<accession>A0ABZ0P9Z3</accession>
<gene>
    <name evidence="1" type="ORF">R9B83_01880</name>
</gene>
<dbReference type="EMBL" id="CP137845">
    <property type="protein sequence ID" value="WPB53721.1"/>
    <property type="molecule type" value="Genomic_DNA"/>
</dbReference>
<keyword evidence="2" id="KW-1185">Reference proteome</keyword>
<proteinExistence type="predicted"/>
<dbReference type="Proteomes" id="UP001303601">
    <property type="component" value="Chromosome"/>
</dbReference>
<evidence type="ECO:0000313" key="2">
    <source>
        <dbReference type="Proteomes" id="UP001303601"/>
    </source>
</evidence>
<organism evidence="1 2">
    <name type="scientific">Metamycoplasma equirhinis</name>
    <dbReference type="NCBI Taxonomy" id="92402"/>
    <lineage>
        <taxon>Bacteria</taxon>
        <taxon>Bacillati</taxon>
        <taxon>Mycoplasmatota</taxon>
        <taxon>Mycoplasmoidales</taxon>
        <taxon>Metamycoplasmataceae</taxon>
        <taxon>Metamycoplasma</taxon>
    </lineage>
</organism>
<sequence>MILSPLNYSEIRQNSQINNKATPFWLENFYVKANRNIYLPNFTNKGQLTKLKIRRLLQSDKFIIEFSHLNFHYEINDINVEVAINNKKVEFNKLRALDGTYIFSFISEKNSEINKLLFNQILNIDFEVKYKIGNTWYQAEGYTYYLNHIKNNKVIKVDTNGANINLLTIMEISSFSNEKNLTITEHHENREYISFHFKPKILKQGLHNTKIFDFSIIKANSKGDISQTINQSDVYGLNIIGRIDIPNVKGNISLRYNPWDDNKSITIDSYSYFDKKVNSVIVSPNDFSAKQGLIIPPNFSGNLSENLDITFGENLKNFSIIYNQFIPKPLFSELDGLINLNLKKISGWLTKEKWHTIKLNNIEEIINKAKTLKEIEKIGEK</sequence>
<dbReference type="GeneID" id="94493621"/>
<protein>
    <recommendedName>
        <fullName evidence="3">AsmA-like C-terminal domain-containing protein</fullName>
    </recommendedName>
</protein>
<dbReference type="NCBIfam" id="NF045960">
    <property type="entry name" value="MHO_1580_fam"/>
    <property type="match status" value="1"/>
</dbReference>
<evidence type="ECO:0008006" key="3">
    <source>
        <dbReference type="Google" id="ProtNLM"/>
    </source>
</evidence>
<dbReference type="RefSeq" id="WP_140031473.1">
    <property type="nucleotide sequence ID" value="NZ_CP137845.1"/>
</dbReference>
<evidence type="ECO:0000313" key="1">
    <source>
        <dbReference type="EMBL" id="WPB53721.1"/>
    </source>
</evidence>